<dbReference type="PRINTS" id="PR01490">
    <property type="entry name" value="RTXTOXIND"/>
</dbReference>
<dbReference type="Gene3D" id="2.40.30.170">
    <property type="match status" value="1"/>
</dbReference>
<evidence type="ECO:0000313" key="14">
    <source>
        <dbReference type="EMBL" id="ACB34567.1"/>
    </source>
</evidence>
<comment type="similarity">
    <text evidence="2 9">Belongs to the membrane fusion protein (MFP) (TC 8.A.1) family.</text>
</comment>
<evidence type="ECO:0000256" key="11">
    <source>
        <dbReference type="SAM" id="MobiDB-lite"/>
    </source>
</evidence>
<evidence type="ECO:0000313" key="15">
    <source>
        <dbReference type="Proteomes" id="UP000001693"/>
    </source>
</evidence>
<dbReference type="OrthoDB" id="9775513at2"/>
<keyword evidence="3 9" id="KW-0813">Transport</keyword>
<dbReference type="EMBL" id="CP001013">
    <property type="protein sequence ID" value="ACB34567.1"/>
    <property type="molecule type" value="Genomic_DNA"/>
</dbReference>
<keyword evidence="6 9" id="KW-0812">Transmembrane</keyword>
<evidence type="ECO:0000259" key="12">
    <source>
        <dbReference type="Pfam" id="PF25994"/>
    </source>
</evidence>
<evidence type="ECO:0000256" key="10">
    <source>
        <dbReference type="SAM" id="Coils"/>
    </source>
</evidence>
<evidence type="ECO:0000256" key="4">
    <source>
        <dbReference type="ARBA" id="ARBA00022475"/>
    </source>
</evidence>
<evidence type="ECO:0000256" key="1">
    <source>
        <dbReference type="ARBA" id="ARBA00004377"/>
    </source>
</evidence>
<evidence type="ECO:0000259" key="13">
    <source>
        <dbReference type="Pfam" id="PF26002"/>
    </source>
</evidence>
<evidence type="ECO:0000256" key="7">
    <source>
        <dbReference type="ARBA" id="ARBA00022989"/>
    </source>
</evidence>
<feature type="coiled-coil region" evidence="10">
    <location>
        <begin position="206"/>
        <end position="285"/>
    </location>
</feature>
<dbReference type="InterPro" id="IPR058982">
    <property type="entry name" value="Beta-barrel_AprE"/>
</dbReference>
<feature type="region of interest" description="Disordered" evidence="11">
    <location>
        <begin position="1"/>
        <end position="47"/>
    </location>
</feature>
<sequence length="468" mass="51282">MHDPTQDNPKQDDAMQDTPPPDIASTTAVHPAQAPRRRRDTVSNATRMGEVSRASSLLLLTITAGFVALAGWASVAEIDTVAQALGKVIPSAKVQMVQSLEGGIVQEIHVKTGQAVEAGDLLVSLSQTQVDADFQSRQQQALTHQARVARLQAEADGREPMFATELQRQHPQNVAVEQAAFRSRQAEQQAQARMLDAQVLQKRAELDESRNAMQTAQRSLQTARDERVMVQKLVDQGLEPRIELVRLDRQIAEAEGRYAGAQVAIERTEQAILETSARRDSVQRQFRAQARDELNRALADLRSLAPAMPALEDRVERTALRAPVRGVVNRVFVNSVGGVTRPGDPVVELVPVEDKLVVEAKVDPRDIGFVRVGQDARVKLTAYDYAIYGAMPAKVVQVGADAITNDRGDSHYIVHIETSQAAVKSLGQELPMLAGMQAQSDIVTGSKTVMNYLLKPLVGVRENAFRER</sequence>
<dbReference type="STRING" id="395495.Lcho_2301"/>
<dbReference type="AlphaFoldDB" id="B1Y445"/>
<feature type="domain" description="AprE-like long alpha-helical hairpin" evidence="12">
    <location>
        <begin position="131"/>
        <end position="314"/>
    </location>
</feature>
<dbReference type="PANTHER" id="PTHR30386:SF26">
    <property type="entry name" value="TRANSPORT PROTEIN COMB"/>
    <property type="match status" value="1"/>
</dbReference>
<evidence type="ECO:0000256" key="3">
    <source>
        <dbReference type="ARBA" id="ARBA00022448"/>
    </source>
</evidence>
<dbReference type="GO" id="GO:0009306">
    <property type="term" value="P:protein secretion"/>
    <property type="evidence" value="ECO:0007669"/>
    <property type="project" value="InterPro"/>
</dbReference>
<gene>
    <name evidence="14" type="ordered locus">Lcho_2301</name>
</gene>
<keyword evidence="7 9" id="KW-1133">Transmembrane helix</keyword>
<dbReference type="InterPro" id="IPR006144">
    <property type="entry name" value="Secretion_HlyD_CS"/>
</dbReference>
<keyword evidence="4 9" id="KW-1003">Cell membrane</keyword>
<keyword evidence="10" id="KW-0175">Coiled coil</keyword>
<dbReference type="Proteomes" id="UP000001693">
    <property type="component" value="Chromosome"/>
</dbReference>
<accession>B1Y445</accession>
<keyword evidence="5 9" id="KW-0997">Cell inner membrane</keyword>
<proteinExistence type="inferred from homology"/>
<evidence type="ECO:0000256" key="2">
    <source>
        <dbReference type="ARBA" id="ARBA00009477"/>
    </source>
</evidence>
<dbReference type="InterPro" id="IPR050739">
    <property type="entry name" value="MFP"/>
</dbReference>
<dbReference type="HOGENOM" id="CLU_023976_8_0_4"/>
<dbReference type="RefSeq" id="WP_012347325.1">
    <property type="nucleotide sequence ID" value="NC_010524.1"/>
</dbReference>
<dbReference type="InterPro" id="IPR010129">
    <property type="entry name" value="T1SS_HlyD"/>
</dbReference>
<dbReference type="eggNOG" id="COG0845">
    <property type="taxonomic scope" value="Bacteria"/>
</dbReference>
<dbReference type="InterPro" id="IPR058781">
    <property type="entry name" value="HH_AprE-like"/>
</dbReference>
<protein>
    <recommendedName>
        <fullName evidence="9">Membrane fusion protein (MFP) family protein</fullName>
    </recommendedName>
</protein>
<dbReference type="Pfam" id="PF25994">
    <property type="entry name" value="HH_AprE"/>
    <property type="match status" value="1"/>
</dbReference>
<evidence type="ECO:0000256" key="6">
    <source>
        <dbReference type="ARBA" id="ARBA00022692"/>
    </source>
</evidence>
<feature type="transmembrane region" description="Helical" evidence="9">
    <location>
        <begin position="57"/>
        <end position="75"/>
    </location>
</feature>
<comment type="subcellular location">
    <subcellularLocation>
        <location evidence="1 9">Cell inner membrane</location>
        <topology evidence="1 9">Single-pass membrane protein</topology>
    </subcellularLocation>
</comment>
<dbReference type="PROSITE" id="PS00543">
    <property type="entry name" value="HLYD_FAMILY"/>
    <property type="match status" value="1"/>
</dbReference>
<reference evidence="14 15" key="1">
    <citation type="submission" date="2008-03" db="EMBL/GenBank/DDBJ databases">
        <title>Complete sequence of Leptothrix cholodnii SP-6.</title>
        <authorList>
            <consortium name="US DOE Joint Genome Institute"/>
            <person name="Copeland A."/>
            <person name="Lucas S."/>
            <person name="Lapidus A."/>
            <person name="Glavina del Rio T."/>
            <person name="Dalin E."/>
            <person name="Tice H."/>
            <person name="Bruce D."/>
            <person name="Goodwin L."/>
            <person name="Pitluck S."/>
            <person name="Chertkov O."/>
            <person name="Brettin T."/>
            <person name="Detter J.C."/>
            <person name="Han C."/>
            <person name="Kuske C.R."/>
            <person name="Schmutz J."/>
            <person name="Larimer F."/>
            <person name="Land M."/>
            <person name="Hauser L."/>
            <person name="Kyrpides N."/>
            <person name="Lykidis A."/>
            <person name="Emerson D."/>
            <person name="Richardson P."/>
        </authorList>
    </citation>
    <scope>NUCLEOTIDE SEQUENCE [LARGE SCALE GENOMIC DNA]</scope>
    <source>
        <strain evidence="15">ATCC 51168 / LMG 8142 / SP-6</strain>
    </source>
</reference>
<keyword evidence="15" id="KW-1185">Reference proteome</keyword>
<dbReference type="Pfam" id="PF26002">
    <property type="entry name" value="Beta-barrel_AprE"/>
    <property type="match status" value="1"/>
</dbReference>
<evidence type="ECO:0000256" key="8">
    <source>
        <dbReference type="ARBA" id="ARBA00023136"/>
    </source>
</evidence>
<dbReference type="NCBIfam" id="TIGR01843">
    <property type="entry name" value="type_I_hlyD"/>
    <property type="match status" value="1"/>
</dbReference>
<name>B1Y445_LEPCP</name>
<dbReference type="PANTHER" id="PTHR30386">
    <property type="entry name" value="MEMBRANE FUSION SUBUNIT OF EMRAB-TOLC MULTIDRUG EFFLUX PUMP"/>
    <property type="match status" value="1"/>
</dbReference>
<evidence type="ECO:0000256" key="9">
    <source>
        <dbReference type="RuleBase" id="RU365093"/>
    </source>
</evidence>
<evidence type="ECO:0000256" key="5">
    <source>
        <dbReference type="ARBA" id="ARBA00022519"/>
    </source>
</evidence>
<dbReference type="KEGG" id="lch:Lcho_2301"/>
<feature type="compositionally biased region" description="Basic and acidic residues" evidence="11">
    <location>
        <begin position="1"/>
        <end position="13"/>
    </location>
</feature>
<keyword evidence="8 9" id="KW-0472">Membrane</keyword>
<organism evidence="14 15">
    <name type="scientific">Leptothrix cholodnii (strain ATCC 51168 / LMG 8142 / SP-6)</name>
    <name type="common">Leptothrix discophora (strain SP-6)</name>
    <dbReference type="NCBI Taxonomy" id="395495"/>
    <lineage>
        <taxon>Bacteria</taxon>
        <taxon>Pseudomonadati</taxon>
        <taxon>Pseudomonadota</taxon>
        <taxon>Betaproteobacteria</taxon>
        <taxon>Burkholderiales</taxon>
        <taxon>Sphaerotilaceae</taxon>
        <taxon>Leptothrix</taxon>
    </lineage>
</organism>
<dbReference type="Gene3D" id="2.40.50.100">
    <property type="match status" value="1"/>
</dbReference>
<dbReference type="GO" id="GO:0005886">
    <property type="term" value="C:plasma membrane"/>
    <property type="evidence" value="ECO:0007669"/>
    <property type="project" value="UniProtKB-SubCell"/>
</dbReference>
<feature type="domain" description="AprE-like beta-barrel" evidence="13">
    <location>
        <begin position="356"/>
        <end position="445"/>
    </location>
</feature>